<reference evidence="2 3" key="1">
    <citation type="journal article" date="2015" name="Nature">
        <title>rRNA introns, odd ribosomes, and small enigmatic genomes across a large radiation of phyla.</title>
        <authorList>
            <person name="Brown C.T."/>
            <person name="Hug L.A."/>
            <person name="Thomas B.C."/>
            <person name="Sharon I."/>
            <person name="Castelle C.J."/>
            <person name="Singh A."/>
            <person name="Wilkins M.J."/>
            <person name="Williams K.H."/>
            <person name="Banfield J.F."/>
        </authorList>
    </citation>
    <scope>NUCLEOTIDE SEQUENCE [LARGE SCALE GENOMIC DNA]</scope>
</reference>
<evidence type="ECO:0000313" key="3">
    <source>
        <dbReference type="Proteomes" id="UP000033999"/>
    </source>
</evidence>
<gene>
    <name evidence="2" type="ORF">UX10_C0001G0046</name>
</gene>
<protein>
    <recommendedName>
        <fullName evidence="4">Glycosyltransferase RgtA/B/C/D-like domain-containing protein</fullName>
    </recommendedName>
</protein>
<evidence type="ECO:0008006" key="4">
    <source>
        <dbReference type="Google" id="ProtNLM"/>
    </source>
</evidence>
<comment type="caution">
    <text evidence="2">The sequence shown here is derived from an EMBL/GenBank/DDBJ whole genome shotgun (WGS) entry which is preliminary data.</text>
</comment>
<proteinExistence type="predicted"/>
<evidence type="ECO:0000256" key="1">
    <source>
        <dbReference type="SAM" id="Phobius"/>
    </source>
</evidence>
<name>A0A0G1MJL6_9BACT</name>
<dbReference type="AlphaFoldDB" id="A0A0G1MJL6"/>
<dbReference type="EMBL" id="LCKX01000001">
    <property type="protein sequence ID" value="KKU08287.1"/>
    <property type="molecule type" value="Genomic_DNA"/>
</dbReference>
<organism evidence="2 3">
    <name type="scientific">Candidatus Magasanikbacteria bacterium GW2011_GWA2_45_39</name>
    <dbReference type="NCBI Taxonomy" id="1619041"/>
    <lineage>
        <taxon>Bacteria</taxon>
        <taxon>Candidatus Magasanikiibacteriota</taxon>
    </lineage>
</organism>
<feature type="transmembrane region" description="Helical" evidence="1">
    <location>
        <begin position="353"/>
        <end position="370"/>
    </location>
</feature>
<feature type="transmembrane region" description="Helical" evidence="1">
    <location>
        <begin position="322"/>
        <end position="341"/>
    </location>
</feature>
<feature type="transmembrane region" description="Helical" evidence="1">
    <location>
        <begin position="151"/>
        <end position="167"/>
    </location>
</feature>
<keyword evidence="1" id="KW-0472">Membrane</keyword>
<feature type="transmembrane region" description="Helical" evidence="1">
    <location>
        <begin position="236"/>
        <end position="255"/>
    </location>
</feature>
<feature type="transmembrane region" description="Helical" evidence="1">
    <location>
        <begin position="292"/>
        <end position="310"/>
    </location>
</feature>
<accession>A0A0G1MJL6</accession>
<keyword evidence="1" id="KW-1133">Transmembrane helix</keyword>
<evidence type="ECO:0000313" key="2">
    <source>
        <dbReference type="EMBL" id="KKU08287.1"/>
    </source>
</evidence>
<feature type="transmembrane region" description="Helical" evidence="1">
    <location>
        <begin position="125"/>
        <end position="144"/>
    </location>
</feature>
<sequence>MYSKTTPSKCILLFLIILIVYLFSSNLTSGDSKWTLFSATSIIKERNTTLDEYHLLFKETDFRIEKINGHYYNIFPIGPTLLSVPFVWSADALTGNAWFQSVFETVKHKQASTDLVLHYYTRMEMYIASVITALSALFLFLWLARITEPKTSALLTLIYAFGTGAWSTASRALWQHGPSLLFITLTLYLIERARTRPRLLMGAGTALALTYLMRPTNSLVIIGLTVYVLYAFRHTAWQFFAGAAPVALAFFIYNFSKYGTLLPAYYLPTRLGTNAHFFEALAGNIVSPARGIFIFSPILLFSLFGVYIKYKEKKWNAFDTACAGIIIAHWLSISSFIHWWGGHSYGSRFFTDMMPFFIYFLVPAIAYISAAHARKKIILTTLFSAALMTSFFIHGVGANIWSAVLWNATPVSVDEAPARLWDWRDLQFLRW</sequence>
<feature type="transmembrane region" description="Helical" evidence="1">
    <location>
        <begin position="377"/>
        <end position="401"/>
    </location>
</feature>
<feature type="transmembrane region" description="Helical" evidence="1">
    <location>
        <begin position="211"/>
        <end position="230"/>
    </location>
</feature>
<dbReference type="Proteomes" id="UP000033999">
    <property type="component" value="Unassembled WGS sequence"/>
</dbReference>
<dbReference type="PATRIC" id="fig|1619041.3.peg.48"/>
<keyword evidence="1" id="KW-0812">Transmembrane</keyword>